<dbReference type="EMBL" id="HE580267">
    <property type="protein sequence ID" value="CCD22416.1"/>
    <property type="molecule type" value="Genomic_DNA"/>
</dbReference>
<evidence type="ECO:0000256" key="4">
    <source>
        <dbReference type="ARBA" id="ARBA00023136"/>
    </source>
</evidence>
<comment type="function">
    <text evidence="5">Plays a key role in early steps of protein N-linked glycosylation by being involved in the conversion of polyprenol into dolichol. Acts as a polyprenal reductase that mediates the reduction of polyprenal into dolichal in a NADP-dependent mechanism. Dolichols are required for the synthesis of dolichol-linked monosaccharides and the oligosaccharide precursor used for N-glycosylation.</text>
</comment>
<comment type="subcellular location">
    <subcellularLocation>
        <location evidence="1">Endomembrane system</location>
        <topology evidence="1">Multi-pass membrane protein</topology>
    </subcellularLocation>
    <subcellularLocation>
        <location evidence="5">Endoplasmic reticulum membrane</location>
    </subcellularLocation>
</comment>
<dbReference type="EC" id="1.3.1.94" evidence="5"/>
<dbReference type="InterPro" id="IPR001104">
    <property type="entry name" value="3-oxo-5_a-steroid_4-DH_C"/>
</dbReference>
<keyword evidence="3 5" id="KW-1133">Transmembrane helix</keyword>
<dbReference type="GeneID" id="11495325"/>
<dbReference type="Proteomes" id="UP000000689">
    <property type="component" value="Chromosome 1"/>
</dbReference>
<evidence type="ECO:0000256" key="2">
    <source>
        <dbReference type="ARBA" id="ARBA00022692"/>
    </source>
</evidence>
<keyword evidence="5" id="KW-0560">Oxidoreductase</keyword>
<dbReference type="HOGENOM" id="CLU_044409_0_0_1"/>
<dbReference type="eggNOG" id="KOG1640">
    <property type="taxonomic scope" value="Eukaryota"/>
</dbReference>
<dbReference type="GO" id="GO:0003865">
    <property type="term" value="F:3-oxo-5-alpha-steroid 4-dehydrogenase activity"/>
    <property type="evidence" value="ECO:0007669"/>
    <property type="project" value="TreeGrafter"/>
</dbReference>
<dbReference type="PROSITE" id="PS50244">
    <property type="entry name" value="S5A_REDUCTASE"/>
    <property type="match status" value="1"/>
</dbReference>
<feature type="transmembrane region" description="Helical" evidence="5">
    <location>
        <begin position="119"/>
        <end position="142"/>
    </location>
</feature>
<comment type="similarity">
    <text evidence="5">Belongs to the steroid 5-alpha reductase family. Polyprenal reductase subfamily.</text>
</comment>
<evidence type="ECO:0000256" key="5">
    <source>
        <dbReference type="RuleBase" id="RU367081"/>
    </source>
</evidence>
<comment type="pathway">
    <text evidence="5">Protein modification; protein glycosylation.</text>
</comment>
<dbReference type="KEGG" id="ndi:NDAI_0A02580"/>
<dbReference type="InterPro" id="IPR039698">
    <property type="entry name" value="Dfg10/SRD5A3"/>
</dbReference>
<organism evidence="7 8">
    <name type="scientific">Naumovozyma dairenensis (strain ATCC 10597 / BCRC 20456 / CBS 421 / NBRC 0211 / NRRL Y-12639)</name>
    <name type="common">Saccharomyces dairenensis</name>
    <dbReference type="NCBI Taxonomy" id="1071378"/>
    <lineage>
        <taxon>Eukaryota</taxon>
        <taxon>Fungi</taxon>
        <taxon>Dikarya</taxon>
        <taxon>Ascomycota</taxon>
        <taxon>Saccharomycotina</taxon>
        <taxon>Saccharomycetes</taxon>
        <taxon>Saccharomycetales</taxon>
        <taxon>Saccharomycetaceae</taxon>
        <taxon>Naumovozyma</taxon>
    </lineage>
</organism>
<dbReference type="PANTHER" id="PTHR14624:SF0">
    <property type="entry name" value="POLYPRENOL REDUCTASE"/>
    <property type="match status" value="1"/>
</dbReference>
<dbReference type="OrthoDB" id="541710at2759"/>
<comment type="catalytic activity">
    <reaction evidence="5">
        <text>a di-trans,poly-cis-dolichal + NADP(+) = a di-trans,poly-cis-polyprenal + NADPH + H(+)</text>
        <dbReference type="Rhea" id="RHEA:80727"/>
        <dbReference type="Rhea" id="RHEA-COMP:19536"/>
        <dbReference type="Rhea" id="RHEA-COMP:19537"/>
        <dbReference type="ChEBI" id="CHEBI:15378"/>
        <dbReference type="ChEBI" id="CHEBI:57783"/>
        <dbReference type="ChEBI" id="CHEBI:58349"/>
        <dbReference type="ChEBI" id="CHEBI:231623"/>
        <dbReference type="ChEBI" id="CHEBI:231637"/>
        <dbReference type="EC" id="1.3.1.94"/>
    </reaction>
    <physiologicalReaction direction="right-to-left" evidence="5">
        <dbReference type="Rhea" id="RHEA:80729"/>
    </physiologicalReaction>
</comment>
<feature type="transmembrane region" description="Helical" evidence="5">
    <location>
        <begin position="12"/>
        <end position="32"/>
    </location>
</feature>
<sequence>MEIDPLLQLVTYLYRISFFIGFLSVIVAKLYLPDFLEYGKTLKDHDEPQNKTILQKIIHFTVPKAYFSHFYYLSSVLSLVTFCYYPSYPIVWMLLFHSLRRLYETLYTSKYSAKSRMNWSHYVVGIWFYSTLHIILGIKLHYQEIPRYPRDTFTFLIFFLASWDQYKNHEVLANLVKYSLPKERLFKLVSCPHYLDELIIYGSFIAFNNEFCWLFVWVFVSLGISALETKAFYQLKFKDEVVPKYAMVPFIL</sequence>
<dbReference type="GO" id="GO:0160198">
    <property type="term" value="F:polyprenal reductase activity"/>
    <property type="evidence" value="ECO:0007669"/>
    <property type="project" value="UniProtKB-EC"/>
</dbReference>
<dbReference type="OMA" id="RFYETNF"/>
<keyword evidence="5" id="KW-0521">NADP</keyword>
<feature type="transmembrane region" description="Helical" evidence="5">
    <location>
        <begin position="198"/>
        <end position="227"/>
    </location>
</feature>
<proteinExistence type="inferred from homology"/>
<dbReference type="GO" id="GO:0016095">
    <property type="term" value="P:polyprenol catabolic process"/>
    <property type="evidence" value="ECO:0007669"/>
    <property type="project" value="UniProtKB-UniRule"/>
</dbReference>
<protein>
    <recommendedName>
        <fullName evidence="5">Polyprenal reductase</fullName>
        <ecNumber evidence="5">1.3.1.94</ecNumber>
    </recommendedName>
</protein>
<accession>G0W3M8</accession>
<dbReference type="GO" id="GO:0006488">
    <property type="term" value="P:dolichol-linked oligosaccharide biosynthetic process"/>
    <property type="evidence" value="ECO:0007669"/>
    <property type="project" value="UniProtKB-UniRule"/>
</dbReference>
<keyword evidence="5" id="KW-0256">Endoplasmic reticulum</keyword>
<dbReference type="PANTHER" id="PTHR14624">
    <property type="entry name" value="DFG10 PROTEIN"/>
    <property type="match status" value="1"/>
</dbReference>
<dbReference type="AlphaFoldDB" id="G0W3M8"/>
<dbReference type="GO" id="GO:0043048">
    <property type="term" value="P:dolichyl monophosphate biosynthetic process"/>
    <property type="evidence" value="ECO:0007669"/>
    <property type="project" value="EnsemblFungi"/>
</dbReference>
<keyword evidence="2 5" id="KW-0812">Transmembrane</keyword>
<name>G0W3M8_NAUDC</name>
<evidence type="ECO:0000259" key="6">
    <source>
        <dbReference type="Pfam" id="PF02544"/>
    </source>
</evidence>
<feature type="domain" description="3-oxo-5-alpha-steroid 4-dehydrogenase C-terminal" evidence="6">
    <location>
        <begin position="145"/>
        <end position="252"/>
    </location>
</feature>
<gene>
    <name evidence="7" type="primary">NDAI0A02580</name>
    <name evidence="7" type="ordered locus">NDAI_0A02580</name>
</gene>
<evidence type="ECO:0000313" key="7">
    <source>
        <dbReference type="EMBL" id="CCD22416.1"/>
    </source>
</evidence>
<reference evidence="7 8" key="1">
    <citation type="journal article" date="2011" name="Proc. Natl. Acad. Sci. U.S.A.">
        <title>Evolutionary erosion of yeast sex chromosomes by mating-type switching accidents.</title>
        <authorList>
            <person name="Gordon J.L."/>
            <person name="Armisen D."/>
            <person name="Proux-Wera E."/>
            <person name="Oheigeartaigh S.S."/>
            <person name="Byrne K.P."/>
            <person name="Wolfe K.H."/>
        </authorList>
    </citation>
    <scope>NUCLEOTIDE SEQUENCE [LARGE SCALE GENOMIC DNA]</scope>
    <source>
        <strain evidence="8">ATCC 10597 / BCRC 20456 / CBS 421 / NBRC 0211 / NRRL Y-12639</strain>
    </source>
</reference>
<dbReference type="GO" id="GO:0102389">
    <property type="term" value="F:polyprenol reductase activity"/>
    <property type="evidence" value="ECO:0007669"/>
    <property type="project" value="UniProtKB-UniRule"/>
</dbReference>
<evidence type="ECO:0000256" key="1">
    <source>
        <dbReference type="ARBA" id="ARBA00004127"/>
    </source>
</evidence>
<dbReference type="GO" id="GO:0007124">
    <property type="term" value="P:pseudohyphal growth"/>
    <property type="evidence" value="ECO:0007669"/>
    <property type="project" value="EnsemblFungi"/>
</dbReference>
<dbReference type="UniPathway" id="UPA00378"/>
<feature type="transmembrane region" description="Helical" evidence="5">
    <location>
        <begin position="70"/>
        <end position="99"/>
    </location>
</feature>
<keyword evidence="4 5" id="KW-0472">Membrane</keyword>
<keyword evidence="8" id="KW-1185">Reference proteome</keyword>
<dbReference type="STRING" id="1071378.G0W3M8"/>
<evidence type="ECO:0000256" key="3">
    <source>
        <dbReference type="ARBA" id="ARBA00022989"/>
    </source>
</evidence>
<dbReference type="RefSeq" id="XP_003667659.1">
    <property type="nucleotide sequence ID" value="XM_003667611.1"/>
</dbReference>
<evidence type="ECO:0000313" key="8">
    <source>
        <dbReference type="Proteomes" id="UP000000689"/>
    </source>
</evidence>
<dbReference type="Pfam" id="PF02544">
    <property type="entry name" value="Steroid_dh"/>
    <property type="match status" value="1"/>
</dbReference>
<dbReference type="GO" id="GO:0005789">
    <property type="term" value="C:endoplasmic reticulum membrane"/>
    <property type="evidence" value="ECO:0007669"/>
    <property type="project" value="UniProtKB-SubCell"/>
</dbReference>